<keyword evidence="3" id="KW-1185">Reference proteome</keyword>
<gene>
    <name evidence="2" type="ORF">BIW11_10370</name>
</gene>
<accession>A0A1V9XGD5</accession>
<reference evidence="2 3" key="1">
    <citation type="journal article" date="2017" name="Gigascience">
        <title>Draft genome of the honey bee ectoparasitic mite, Tropilaelaps mercedesae, is shaped by the parasitic life history.</title>
        <authorList>
            <person name="Dong X."/>
            <person name="Armstrong S.D."/>
            <person name="Xia D."/>
            <person name="Makepeace B.L."/>
            <person name="Darby A.C."/>
            <person name="Kadowaki T."/>
        </authorList>
    </citation>
    <scope>NUCLEOTIDE SEQUENCE [LARGE SCALE GENOMIC DNA]</scope>
    <source>
        <strain evidence="2">Wuxi-XJTLU</strain>
    </source>
</reference>
<keyword evidence="1" id="KW-0732">Signal</keyword>
<dbReference type="AlphaFoldDB" id="A0A1V9XGD5"/>
<evidence type="ECO:0000256" key="1">
    <source>
        <dbReference type="SAM" id="SignalP"/>
    </source>
</evidence>
<dbReference type="Proteomes" id="UP000192247">
    <property type="component" value="Unassembled WGS sequence"/>
</dbReference>
<dbReference type="InParanoid" id="A0A1V9XGD5"/>
<proteinExistence type="predicted"/>
<evidence type="ECO:0000313" key="2">
    <source>
        <dbReference type="EMBL" id="OQR72453.1"/>
    </source>
</evidence>
<comment type="caution">
    <text evidence="2">The sequence shown here is derived from an EMBL/GenBank/DDBJ whole genome shotgun (WGS) entry which is preliminary data.</text>
</comment>
<organism evidence="2 3">
    <name type="scientific">Tropilaelaps mercedesae</name>
    <dbReference type="NCBI Taxonomy" id="418985"/>
    <lineage>
        <taxon>Eukaryota</taxon>
        <taxon>Metazoa</taxon>
        <taxon>Ecdysozoa</taxon>
        <taxon>Arthropoda</taxon>
        <taxon>Chelicerata</taxon>
        <taxon>Arachnida</taxon>
        <taxon>Acari</taxon>
        <taxon>Parasitiformes</taxon>
        <taxon>Mesostigmata</taxon>
        <taxon>Gamasina</taxon>
        <taxon>Dermanyssoidea</taxon>
        <taxon>Laelapidae</taxon>
        <taxon>Tropilaelaps</taxon>
    </lineage>
</organism>
<dbReference type="EMBL" id="MNPL01011735">
    <property type="protein sequence ID" value="OQR72453.1"/>
    <property type="molecule type" value="Genomic_DNA"/>
</dbReference>
<feature type="signal peptide" evidence="1">
    <location>
        <begin position="1"/>
        <end position="22"/>
    </location>
</feature>
<feature type="chain" id="PRO_5012190238" evidence="1">
    <location>
        <begin position="23"/>
        <end position="276"/>
    </location>
</feature>
<evidence type="ECO:0000313" key="3">
    <source>
        <dbReference type="Proteomes" id="UP000192247"/>
    </source>
</evidence>
<protein>
    <submittedName>
        <fullName evidence="2">Uncharacterized protein</fullName>
    </submittedName>
</protein>
<sequence length="276" mass="30784">MVAKLIVISFISCMSLVHTSHGALDPELMKLYTAHNLTYSCLPYVTKATIAACDCMACNRDMQNFKDQMCKFFEEARKKGKGDHLNPALVNVCTSKAICQDIPNKCCNPSDSTPKYGKGCPLCLPAVKSQPATKGHNPACLLAEYEAAQTQPPNGANWRDTYEAFDAAMREVKLNQRCASYALYKSAKLCDCEDCLQNEDDLRDKWCKIGEKIRSNQQLRRRGYLVNNNYFKKFCDKKACPTVPNRCCAVPSSRDEQNPVDRRGCPTCIPTSASFG</sequence>
<name>A0A1V9XGD5_9ACAR</name>
<dbReference type="OrthoDB" id="6491769at2759"/>